<comment type="similarity">
    <text evidence="2">Belongs to the major facilitator superfamily.</text>
</comment>
<dbReference type="InterPro" id="IPR011701">
    <property type="entry name" value="MFS"/>
</dbReference>
<comment type="subcellular location">
    <subcellularLocation>
        <location evidence="1">Lysosome membrane</location>
        <topology evidence="1">Multi-pass membrane protein</topology>
    </subcellularLocation>
</comment>
<comment type="caution">
    <text evidence="26">The sequence shown here is derived from an EMBL/GenBank/DDBJ whole genome shotgun (WGS) entry which is preliminary data.</text>
</comment>
<comment type="catalytic activity">
    <reaction evidence="19">
        <text>L-alanyl-L-lysine(out) = L-alanyl-L-lysine(in)</text>
        <dbReference type="Rhea" id="RHEA:79415"/>
        <dbReference type="ChEBI" id="CHEBI:192470"/>
    </reaction>
</comment>
<evidence type="ECO:0000256" key="18">
    <source>
        <dbReference type="ARBA" id="ARBA00044912"/>
    </source>
</evidence>
<comment type="catalytic activity">
    <reaction evidence="13">
        <text>L-alpha-aminoacyl-L-lysine(out) = L-alpha-aminoacyl-L-lysine(in)</text>
        <dbReference type="Rhea" id="RHEA:79383"/>
        <dbReference type="ChEBI" id="CHEBI:229966"/>
    </reaction>
</comment>
<sequence length="479" mass="51687">MTEAIKSSLRDSKTARWVVLILVSLAMLTAYLFMEILSPLKTMVQNAYGWDNSQWGIVTGAQGYLNVFAGMLILGGIILDKMGIRFTAITSGIVMLGGAALKYYAFIAEPGGDILGIPSQVFLAASGFAIFCVGAETAGITVSKILVKWFKGKELALSMGLEMASARLGSALALFGSPRIAAAMDIPTPIMFAAILLLVGLILFLVYAMMDAKYDKEGEAVASESDSSDDFKISDIGHIIKNPGFWYIALLCLLFYSAVFPFYKYGPDLMVNKYGVDPAKAGDIPGWLPIGTMLLTPVFGTLYDRKGKGASIMILGAILLIVVHLIYWTPSLDTVGFAYLAVIVLGIGFSLVPSAMWPSVPKIVEDRYLGTSYALIFFIQNIGLMGIPILVGKVLDIMNPGVSDKLDAARESLKAQGLSASEVGDKITEMRIAGDLPNYDYTNTWLIFVGLTIAALFLAIMLKRQDKKSGYGLEKPNMA</sequence>
<evidence type="ECO:0000256" key="4">
    <source>
        <dbReference type="ARBA" id="ARBA00022692"/>
    </source>
</evidence>
<comment type="subunit">
    <text evidence="24">Homodimer. Interacts with lysosomal protein GLMP (via lumenal domain); the interaction starts while both proteins are still in the endoplasmic reticulum and is required for stabilization of MFSD1 in lysosomes but has no direct effect on its targeting to lysosomes or transporter activity.</text>
</comment>
<feature type="transmembrane region" description="Helical" evidence="25">
    <location>
        <begin position="368"/>
        <end position="391"/>
    </location>
</feature>
<evidence type="ECO:0000256" key="10">
    <source>
        <dbReference type="ARBA" id="ARBA00044881"/>
    </source>
</evidence>
<evidence type="ECO:0000256" key="24">
    <source>
        <dbReference type="ARBA" id="ARBA00046376"/>
    </source>
</evidence>
<evidence type="ECO:0000256" key="16">
    <source>
        <dbReference type="ARBA" id="ARBA00044900"/>
    </source>
</evidence>
<feature type="transmembrane region" description="Helical" evidence="25">
    <location>
        <begin position="244"/>
        <end position="264"/>
    </location>
</feature>
<evidence type="ECO:0000256" key="23">
    <source>
        <dbReference type="ARBA" id="ARBA00045709"/>
    </source>
</evidence>
<keyword evidence="4 25" id="KW-0812">Transmembrane</keyword>
<keyword evidence="3" id="KW-0813">Transport</keyword>
<name>A0A941IYV9_9BACT</name>
<dbReference type="InterPro" id="IPR036259">
    <property type="entry name" value="MFS_trans_sf"/>
</dbReference>
<comment type="catalytic activity">
    <reaction evidence="20">
        <text>L-lysyl-glycine(out) = L-lysyl-glycine(in)</text>
        <dbReference type="Rhea" id="RHEA:79407"/>
        <dbReference type="ChEBI" id="CHEBI:191202"/>
    </reaction>
</comment>
<evidence type="ECO:0000256" key="5">
    <source>
        <dbReference type="ARBA" id="ARBA00022989"/>
    </source>
</evidence>
<comment type="catalytic activity">
    <reaction evidence="12">
        <text>L-lysyl-L-alpha-amino acid(out) = L-lysyl-L-alpha-amino acid(in)</text>
        <dbReference type="Rhea" id="RHEA:79387"/>
        <dbReference type="ChEBI" id="CHEBI:229965"/>
    </reaction>
</comment>
<comment type="catalytic activity">
    <reaction evidence="16">
        <text>L-lysyl-L-lysine(out) = L-lysyl-L-lysine(in)</text>
        <dbReference type="Rhea" id="RHEA:79403"/>
        <dbReference type="ChEBI" id="CHEBI:229956"/>
    </reaction>
</comment>
<dbReference type="AlphaFoldDB" id="A0A941IYV9"/>
<dbReference type="GO" id="GO:0005765">
    <property type="term" value="C:lysosomal membrane"/>
    <property type="evidence" value="ECO:0007669"/>
    <property type="project" value="UniProtKB-SubCell"/>
</dbReference>
<dbReference type="InterPro" id="IPR052187">
    <property type="entry name" value="MFSD1"/>
</dbReference>
<evidence type="ECO:0000256" key="21">
    <source>
        <dbReference type="ARBA" id="ARBA00044985"/>
    </source>
</evidence>
<feature type="transmembrane region" description="Helical" evidence="25">
    <location>
        <begin position="336"/>
        <end position="356"/>
    </location>
</feature>
<evidence type="ECO:0000256" key="7">
    <source>
        <dbReference type="ARBA" id="ARBA00023228"/>
    </source>
</evidence>
<evidence type="ECO:0000256" key="2">
    <source>
        <dbReference type="ARBA" id="ARBA00008335"/>
    </source>
</evidence>
<evidence type="ECO:0000256" key="12">
    <source>
        <dbReference type="ARBA" id="ARBA00044891"/>
    </source>
</evidence>
<gene>
    <name evidence="26" type="ORF">KDU71_17690</name>
</gene>
<keyword evidence="27" id="KW-1185">Reference proteome</keyword>
<feature type="transmembrane region" description="Helical" evidence="25">
    <location>
        <begin position="86"/>
        <end position="106"/>
    </location>
</feature>
<evidence type="ECO:0000256" key="13">
    <source>
        <dbReference type="ARBA" id="ARBA00044893"/>
    </source>
</evidence>
<dbReference type="Proteomes" id="UP000679220">
    <property type="component" value="Unassembled WGS sequence"/>
</dbReference>
<comment type="catalytic activity">
    <reaction evidence="10">
        <text>L-alpha-aminoacyl-L-arginine(out) = L-alpha-aminoacyl-L-arginine(in)</text>
        <dbReference type="Rhea" id="RHEA:79367"/>
        <dbReference type="ChEBI" id="CHEBI:229968"/>
    </reaction>
</comment>
<feature type="transmembrane region" description="Helical" evidence="25">
    <location>
        <begin position="445"/>
        <end position="462"/>
    </location>
</feature>
<dbReference type="PANTHER" id="PTHR23512:SF3">
    <property type="entry name" value="MAJOR FACILITATOR SUPERFAMILY DOMAIN-CONTAINING PROTEIN 1"/>
    <property type="match status" value="1"/>
</dbReference>
<dbReference type="RefSeq" id="WP_212192428.1">
    <property type="nucleotide sequence ID" value="NZ_JAGTAR010000031.1"/>
</dbReference>
<comment type="catalytic activity">
    <reaction evidence="18">
        <text>L-histidyl-L-alpha-amino acid(out) = L-histidyl-L-alpha-amino acid(in)</text>
        <dbReference type="Rhea" id="RHEA:79379"/>
        <dbReference type="ChEBI" id="CHEBI:229964"/>
    </reaction>
</comment>
<keyword evidence="7" id="KW-0458">Lysosome</keyword>
<comment type="catalytic activity">
    <reaction evidence="14">
        <text>L-aspartyl-L-lysine(out) = L-aspartyl-L-lysine(in)</text>
        <dbReference type="Rhea" id="RHEA:79411"/>
        <dbReference type="ChEBI" id="CHEBI:229953"/>
    </reaction>
</comment>
<feature type="transmembrane region" description="Helical" evidence="25">
    <location>
        <begin position="284"/>
        <end position="303"/>
    </location>
</feature>
<comment type="function">
    <text evidence="23">Lysosomal dipeptide uniporter that selectively exports lysine, arginine or histidine-containing dipeptides with a net positive charge from the lysosome lumen into the cytosol. Could play a role in a specific type of protein O-glycosylation indirectly regulating macrophages migration and tissue invasion. Also essential for liver homeostasis.</text>
</comment>
<evidence type="ECO:0000256" key="11">
    <source>
        <dbReference type="ARBA" id="ARBA00044884"/>
    </source>
</evidence>
<evidence type="ECO:0000256" key="22">
    <source>
        <dbReference type="ARBA" id="ARBA00045018"/>
    </source>
</evidence>
<evidence type="ECO:0000313" key="27">
    <source>
        <dbReference type="Proteomes" id="UP000679220"/>
    </source>
</evidence>
<evidence type="ECO:0000256" key="6">
    <source>
        <dbReference type="ARBA" id="ARBA00023136"/>
    </source>
</evidence>
<feature type="transmembrane region" description="Helical" evidence="25">
    <location>
        <begin position="310"/>
        <end position="330"/>
    </location>
</feature>
<feature type="transmembrane region" description="Helical" evidence="25">
    <location>
        <begin position="54"/>
        <end position="79"/>
    </location>
</feature>
<evidence type="ECO:0000256" key="9">
    <source>
        <dbReference type="ARBA" id="ARBA00044878"/>
    </source>
</evidence>
<feature type="transmembrane region" description="Helical" evidence="25">
    <location>
        <begin position="155"/>
        <end position="176"/>
    </location>
</feature>
<evidence type="ECO:0000256" key="19">
    <source>
        <dbReference type="ARBA" id="ARBA00044919"/>
    </source>
</evidence>
<comment type="catalytic activity">
    <reaction evidence="17">
        <text>L-arginyl-glycine(out) = L-arginyl-glycine(in)</text>
        <dbReference type="Rhea" id="RHEA:79391"/>
        <dbReference type="ChEBI" id="CHEBI:229955"/>
    </reaction>
</comment>
<feature type="transmembrane region" description="Helical" evidence="25">
    <location>
        <begin position="15"/>
        <end position="34"/>
    </location>
</feature>
<dbReference type="Pfam" id="PF07690">
    <property type="entry name" value="MFS_1"/>
    <property type="match status" value="1"/>
</dbReference>
<comment type="catalytic activity">
    <reaction evidence="8">
        <text>L-lysyl-L-alanine(out) = L-lysyl-L-alanine(in)</text>
        <dbReference type="Rhea" id="RHEA:79399"/>
        <dbReference type="ChEBI" id="CHEBI:229954"/>
    </reaction>
</comment>
<evidence type="ECO:0000256" key="17">
    <source>
        <dbReference type="ARBA" id="ARBA00044903"/>
    </source>
</evidence>
<feature type="transmembrane region" description="Helical" evidence="25">
    <location>
        <begin position="188"/>
        <end position="208"/>
    </location>
</feature>
<feature type="transmembrane region" description="Helical" evidence="25">
    <location>
        <begin position="121"/>
        <end position="143"/>
    </location>
</feature>
<reference evidence="26" key="2">
    <citation type="submission" date="2021-04" db="EMBL/GenBank/DDBJ databases">
        <authorList>
            <person name="Zhang T."/>
            <person name="Zhang Y."/>
            <person name="Lu D."/>
            <person name="Zuo D."/>
            <person name="Du Z."/>
        </authorList>
    </citation>
    <scope>NUCLEOTIDE SEQUENCE</scope>
    <source>
        <strain evidence="26">JR1</strain>
    </source>
</reference>
<dbReference type="EMBL" id="JAGTAR010000031">
    <property type="protein sequence ID" value="MBR8537405.1"/>
    <property type="molecule type" value="Genomic_DNA"/>
</dbReference>
<evidence type="ECO:0000313" key="26">
    <source>
        <dbReference type="EMBL" id="MBR8537405.1"/>
    </source>
</evidence>
<comment type="catalytic activity">
    <reaction evidence="9">
        <text>L-histidyl-glycine(out) = L-histidyl-glycine(in)</text>
        <dbReference type="Rhea" id="RHEA:79395"/>
        <dbReference type="ChEBI" id="CHEBI:229957"/>
    </reaction>
</comment>
<evidence type="ECO:0000256" key="8">
    <source>
        <dbReference type="ARBA" id="ARBA00044876"/>
    </source>
</evidence>
<protein>
    <recommendedName>
        <fullName evidence="21">Lysosomal dipeptide transporter MFSD1</fullName>
    </recommendedName>
    <alternativeName>
        <fullName evidence="22">Major facilitator superfamily domain-containing protein 1</fullName>
    </alternativeName>
</protein>
<organism evidence="26 27">
    <name type="scientific">Carboxylicivirga sediminis</name>
    <dbReference type="NCBI Taxonomy" id="2006564"/>
    <lineage>
        <taxon>Bacteria</taxon>
        <taxon>Pseudomonadati</taxon>
        <taxon>Bacteroidota</taxon>
        <taxon>Bacteroidia</taxon>
        <taxon>Marinilabiliales</taxon>
        <taxon>Marinilabiliaceae</taxon>
        <taxon>Carboxylicivirga</taxon>
    </lineage>
</organism>
<comment type="catalytic activity">
    <reaction evidence="15">
        <text>L-arginyl-L-alpha-amino acid(out) = L-arginyl-L-alpha-amino acid(in)</text>
        <dbReference type="Rhea" id="RHEA:79371"/>
        <dbReference type="ChEBI" id="CHEBI:84315"/>
    </reaction>
</comment>
<dbReference type="SUPFAM" id="SSF103473">
    <property type="entry name" value="MFS general substrate transporter"/>
    <property type="match status" value="1"/>
</dbReference>
<evidence type="ECO:0000256" key="1">
    <source>
        <dbReference type="ARBA" id="ARBA00004155"/>
    </source>
</evidence>
<dbReference type="GO" id="GO:0022857">
    <property type="term" value="F:transmembrane transporter activity"/>
    <property type="evidence" value="ECO:0007669"/>
    <property type="project" value="InterPro"/>
</dbReference>
<evidence type="ECO:0000256" key="20">
    <source>
        <dbReference type="ARBA" id="ARBA00044924"/>
    </source>
</evidence>
<keyword evidence="5 25" id="KW-1133">Transmembrane helix</keyword>
<evidence type="ECO:0000256" key="14">
    <source>
        <dbReference type="ARBA" id="ARBA00044898"/>
    </source>
</evidence>
<comment type="catalytic activity">
    <reaction evidence="11">
        <text>L-alpha-aminoacyl-L-histidine(out) = L-alpha-aminoacyl-L-histidine(in)</text>
        <dbReference type="Rhea" id="RHEA:79375"/>
        <dbReference type="ChEBI" id="CHEBI:229967"/>
    </reaction>
</comment>
<reference evidence="26" key="1">
    <citation type="journal article" date="2018" name="Int. J. Syst. Evol. Microbiol.">
        <title>Carboxylicivirga sediminis sp. nov., isolated from coastal sediment.</title>
        <authorList>
            <person name="Wang F.Q."/>
            <person name="Ren L.H."/>
            <person name="Zou R.J."/>
            <person name="Sun Y.Z."/>
            <person name="Liu X.J."/>
            <person name="Jiang F."/>
            <person name="Liu L.J."/>
        </authorList>
    </citation>
    <scope>NUCLEOTIDE SEQUENCE</scope>
    <source>
        <strain evidence="26">JR1</strain>
    </source>
</reference>
<evidence type="ECO:0000256" key="25">
    <source>
        <dbReference type="SAM" id="Phobius"/>
    </source>
</evidence>
<dbReference type="Gene3D" id="1.20.1250.20">
    <property type="entry name" value="MFS general substrate transporter like domains"/>
    <property type="match status" value="2"/>
</dbReference>
<dbReference type="PANTHER" id="PTHR23512">
    <property type="entry name" value="MAJOR FACILITATOR SUPERFAMILY DOMAIN-CONTAINING PROTEIN 1"/>
    <property type="match status" value="1"/>
</dbReference>
<proteinExistence type="inferred from homology"/>
<keyword evidence="6 25" id="KW-0472">Membrane</keyword>
<evidence type="ECO:0000256" key="3">
    <source>
        <dbReference type="ARBA" id="ARBA00022448"/>
    </source>
</evidence>
<accession>A0A941IYV9</accession>
<evidence type="ECO:0000256" key="15">
    <source>
        <dbReference type="ARBA" id="ARBA00044899"/>
    </source>
</evidence>